<sequence>MLESLIFLCIFIIILALVLLKNNNQTYFTNQRKVKINNVSQEKQTKDTIYFLGEEICEELTTEQKVEIRKAETDFITKKGYLQEFVEAKKLINRGESQIYWELVRNDFIRKNNIMVCPQVGMSAFLECKKGSQAYQAYSTLIVDYLLVNKNDYKPFCVIEFHGSGHYGLEENIVQECQTKKNDKLKEETLKKVKIPLQIITCDEVCQQNNRNIIDKNKLKDRIKELEKFLTQQLHHKL</sequence>
<reference evidence="2 3" key="1">
    <citation type="submission" date="2019-08" db="EMBL/GenBank/DDBJ databases">
        <title>Rapid identification of Enteric Bacteria from Whole Genome Sequences (WGS) using Average Nucleotide Identity (ANI).</title>
        <authorList>
            <person name="Lane C."/>
        </authorList>
    </citation>
    <scope>NUCLEOTIDE SEQUENCE [LARGE SCALE GENOMIC DNA]</scope>
    <source>
        <strain evidence="2 3">D4984</strain>
    </source>
</reference>
<dbReference type="Pfam" id="PF10881">
    <property type="entry name" value="DUF2726"/>
    <property type="match status" value="1"/>
</dbReference>
<dbReference type="EMBL" id="VRMA01000039">
    <property type="protein sequence ID" value="TXK57557.1"/>
    <property type="molecule type" value="Genomic_DNA"/>
</dbReference>
<evidence type="ECO:0000313" key="3">
    <source>
        <dbReference type="Proteomes" id="UP000321317"/>
    </source>
</evidence>
<organism evidence="2 3">
    <name type="scientific">Campylobacter helveticus</name>
    <dbReference type="NCBI Taxonomy" id="28898"/>
    <lineage>
        <taxon>Bacteria</taxon>
        <taxon>Pseudomonadati</taxon>
        <taxon>Campylobacterota</taxon>
        <taxon>Epsilonproteobacteria</taxon>
        <taxon>Campylobacterales</taxon>
        <taxon>Campylobacteraceae</taxon>
        <taxon>Campylobacter</taxon>
    </lineage>
</organism>
<protein>
    <submittedName>
        <fullName evidence="2">DUF2726 domain-containing protein</fullName>
    </submittedName>
</protein>
<feature type="domain" description="DUF2726" evidence="1">
    <location>
        <begin position="89"/>
        <end position="205"/>
    </location>
</feature>
<gene>
    <name evidence="2" type="ORF">FVD16_04865</name>
</gene>
<evidence type="ECO:0000259" key="1">
    <source>
        <dbReference type="Pfam" id="PF10881"/>
    </source>
</evidence>
<keyword evidence="3" id="KW-1185">Reference proteome</keyword>
<comment type="caution">
    <text evidence="2">The sequence shown here is derived from an EMBL/GenBank/DDBJ whole genome shotgun (WGS) entry which is preliminary data.</text>
</comment>
<proteinExistence type="predicted"/>
<dbReference type="Proteomes" id="UP000321317">
    <property type="component" value="Unassembled WGS sequence"/>
</dbReference>
<evidence type="ECO:0000313" key="2">
    <source>
        <dbReference type="EMBL" id="TXK57557.1"/>
    </source>
</evidence>
<dbReference type="RefSeq" id="WP_131936292.1">
    <property type="nucleotide sequence ID" value="NZ_CAUWMG010000002.1"/>
</dbReference>
<name>A0ABY3L377_9BACT</name>
<accession>A0ABY3L377</accession>
<dbReference type="InterPro" id="IPR024402">
    <property type="entry name" value="DUF2726"/>
</dbReference>